<reference evidence="4 5" key="1">
    <citation type="journal article" date="2019" name="Sci. Rep.">
        <title>Nanopore sequencing improves the draft genome of the human pathogenic amoeba Naegleria fowleri.</title>
        <authorList>
            <person name="Liechti N."/>
            <person name="Schurch N."/>
            <person name="Bruggmann R."/>
            <person name="Wittwer M."/>
        </authorList>
    </citation>
    <scope>NUCLEOTIDE SEQUENCE [LARGE SCALE GENOMIC DNA]</scope>
    <source>
        <strain evidence="4 5">ATCC 30894</strain>
    </source>
</reference>
<dbReference type="InterPro" id="IPR015422">
    <property type="entry name" value="PyrdxlP-dep_Trfase_small"/>
</dbReference>
<evidence type="ECO:0008006" key="6">
    <source>
        <dbReference type="Google" id="ProtNLM"/>
    </source>
</evidence>
<dbReference type="SUPFAM" id="SSF53383">
    <property type="entry name" value="PLP-dependent transferases"/>
    <property type="match status" value="1"/>
</dbReference>
<evidence type="ECO:0000256" key="2">
    <source>
        <dbReference type="ARBA" id="ARBA00022898"/>
    </source>
</evidence>
<evidence type="ECO:0000313" key="4">
    <source>
        <dbReference type="EMBL" id="KAF0983022.1"/>
    </source>
</evidence>
<keyword evidence="5" id="KW-1185">Reference proteome</keyword>
<dbReference type="Gene3D" id="3.90.1150.10">
    <property type="entry name" value="Aspartate Aminotransferase, domain 1"/>
    <property type="match status" value="1"/>
</dbReference>
<dbReference type="InterPro" id="IPR015424">
    <property type="entry name" value="PyrdxlP-dep_Trfase"/>
</dbReference>
<dbReference type="Gene3D" id="3.40.640.10">
    <property type="entry name" value="Type I PLP-dependent aspartate aminotransferase-like (Major domain)"/>
    <property type="match status" value="1"/>
</dbReference>
<dbReference type="OrthoDB" id="10254570at2759"/>
<proteinExistence type="predicted"/>
<dbReference type="Proteomes" id="UP000444721">
    <property type="component" value="Unassembled WGS sequence"/>
</dbReference>
<comment type="cofactor">
    <cofactor evidence="1">
        <name>pyridoxal 5'-phosphate</name>
        <dbReference type="ChEBI" id="CHEBI:597326"/>
    </cofactor>
</comment>
<accession>A0A6A5C7Y9</accession>
<dbReference type="AlphaFoldDB" id="A0A6A5C7Y9"/>
<evidence type="ECO:0000313" key="5">
    <source>
        <dbReference type="Proteomes" id="UP000444721"/>
    </source>
</evidence>
<dbReference type="RefSeq" id="XP_044567735.1">
    <property type="nucleotide sequence ID" value="XM_044701362.1"/>
</dbReference>
<dbReference type="InterPro" id="IPR015421">
    <property type="entry name" value="PyrdxlP-dep_Trfase_major"/>
</dbReference>
<dbReference type="VEuPathDB" id="AmoebaDB:FDP41_011000"/>
<name>A0A6A5C7Y9_NAEFO</name>
<dbReference type="PANTHER" id="PTHR42735:SF9">
    <property type="entry name" value="SPHINGOSINE-1-PHOSPHATE LYASE"/>
    <property type="match status" value="1"/>
</dbReference>
<dbReference type="EMBL" id="VFQX01000007">
    <property type="protein sequence ID" value="KAF0983022.1"/>
    <property type="molecule type" value="Genomic_DNA"/>
</dbReference>
<dbReference type="OMA" id="WPGGLFV"/>
<dbReference type="PANTHER" id="PTHR42735">
    <property type="match status" value="1"/>
</dbReference>
<dbReference type="InterPro" id="IPR050477">
    <property type="entry name" value="GrpII_AminoAcid_Decarb"/>
</dbReference>
<keyword evidence="3" id="KW-0456">Lyase</keyword>
<keyword evidence="2" id="KW-0663">Pyridoxal phosphate</keyword>
<dbReference type="GeneID" id="68118215"/>
<comment type="caution">
    <text evidence="4">The sequence shown here is derived from an EMBL/GenBank/DDBJ whole genome shotgun (WGS) entry which is preliminary data.</text>
</comment>
<organism evidence="4 5">
    <name type="scientific">Naegleria fowleri</name>
    <name type="common">Brain eating amoeba</name>
    <dbReference type="NCBI Taxonomy" id="5763"/>
    <lineage>
        <taxon>Eukaryota</taxon>
        <taxon>Discoba</taxon>
        <taxon>Heterolobosea</taxon>
        <taxon>Tetramitia</taxon>
        <taxon>Eutetramitia</taxon>
        <taxon>Vahlkampfiidae</taxon>
        <taxon>Naegleria</taxon>
    </lineage>
</organism>
<evidence type="ECO:0000256" key="3">
    <source>
        <dbReference type="ARBA" id="ARBA00023239"/>
    </source>
</evidence>
<protein>
    <recommendedName>
        <fullName evidence="6">Sphingosine-1-phosphate lyase</fullName>
    </recommendedName>
</protein>
<gene>
    <name evidence="4" type="ORF">FDP41_011000</name>
</gene>
<evidence type="ECO:0000256" key="1">
    <source>
        <dbReference type="ARBA" id="ARBA00001933"/>
    </source>
</evidence>
<dbReference type="VEuPathDB" id="AmoebaDB:NfTy_016300"/>
<sequence length="578" mass="65587">MKNSKNDNKKSLLKRFVQTVSNSQIGKKLLTAEIEKEVKNNVVHMFPKPEGSQGKVTFPEKGVKESEIEEYLLKLKEMDVKTKEGKTFAFVYHLSEGHDEFVTKMHNMFINTNCLSPMAFKSLRQMEVELVEMTSSLFHGHEPCHDENILPYEFHREFLKKDVVGNLTSGGTESLLVMLKTYRDFFSSNIEEFKKIMKRKYPSQSLEIDYYNGPFEVIVPTTIHPAVNKGAHYFGLKLVEVQVDPTTMTIIPEKVEQAFHPGKTILVIGSCPSYPHGVLDPIDKLSELVVKLGPIGLHVDSCIGGYVMPFIQELNAQNHNGSNKEQLCIFDFLNLGVTSISADLHKYGYSCKGASVIMYRNSFIRKYQFFVYNGWSGGLYISPTITGSKGGGPIASSYASVKLLGKQGFLKVTQRVLNTRKFIQNAIETDELLSKYLMVVGQPCSTILSFTTHHAFNHFFNLSNASSEELSEEASHHEVNIFAISDHMEKTYGWDLQRQIKPDALHMTLMPQHIGLEERIISDLKQSLRYVIDHVSEFSGKNSVAMYGMVANVESWLSEDTVELFLKTFVDEVYRFRN</sequence>
<dbReference type="Gene3D" id="6.10.140.2150">
    <property type="match status" value="1"/>
</dbReference>
<dbReference type="VEuPathDB" id="AmoebaDB:NF0086610"/>